<evidence type="ECO:0000313" key="2">
    <source>
        <dbReference type="EMBL" id="KAK3340600.1"/>
    </source>
</evidence>
<keyword evidence="1" id="KW-0812">Transmembrane</keyword>
<reference evidence="2" key="2">
    <citation type="submission" date="2023-06" db="EMBL/GenBank/DDBJ databases">
        <authorList>
            <consortium name="Lawrence Berkeley National Laboratory"/>
            <person name="Haridas S."/>
            <person name="Hensen N."/>
            <person name="Bonometti L."/>
            <person name="Westerberg I."/>
            <person name="Brannstrom I.O."/>
            <person name="Guillou S."/>
            <person name="Cros-Aarteil S."/>
            <person name="Calhoun S."/>
            <person name="Kuo A."/>
            <person name="Mondo S."/>
            <person name="Pangilinan J."/>
            <person name="Riley R."/>
            <person name="Labutti K."/>
            <person name="Andreopoulos B."/>
            <person name="Lipzen A."/>
            <person name="Chen C."/>
            <person name="Yanf M."/>
            <person name="Daum C."/>
            <person name="Ng V."/>
            <person name="Clum A."/>
            <person name="Steindorff A."/>
            <person name="Ohm R."/>
            <person name="Martin F."/>
            <person name="Silar P."/>
            <person name="Natvig D."/>
            <person name="Lalanne C."/>
            <person name="Gautier V."/>
            <person name="Ament-Velasquez S.L."/>
            <person name="Kruys A."/>
            <person name="Hutchinson M.I."/>
            <person name="Powell A.J."/>
            <person name="Barry K."/>
            <person name="Miller A.N."/>
            <person name="Grigoriev I.V."/>
            <person name="Debuchy R."/>
            <person name="Gladieux P."/>
            <person name="Thoren M.H."/>
            <person name="Johannesson H."/>
        </authorList>
    </citation>
    <scope>NUCLEOTIDE SEQUENCE</scope>
    <source>
        <strain evidence="2">CBS 560.94</strain>
    </source>
</reference>
<accession>A0AAE0JAR5</accession>
<organism evidence="2 3">
    <name type="scientific">Neurospora tetraspora</name>
    <dbReference type="NCBI Taxonomy" id="94610"/>
    <lineage>
        <taxon>Eukaryota</taxon>
        <taxon>Fungi</taxon>
        <taxon>Dikarya</taxon>
        <taxon>Ascomycota</taxon>
        <taxon>Pezizomycotina</taxon>
        <taxon>Sordariomycetes</taxon>
        <taxon>Sordariomycetidae</taxon>
        <taxon>Sordariales</taxon>
        <taxon>Sordariaceae</taxon>
        <taxon>Neurospora</taxon>
    </lineage>
</organism>
<dbReference type="GeneID" id="87859823"/>
<name>A0AAE0JAR5_9PEZI</name>
<reference evidence="2" key="1">
    <citation type="journal article" date="2023" name="Mol. Phylogenet. Evol.">
        <title>Genome-scale phylogeny and comparative genomics of the fungal order Sordariales.</title>
        <authorList>
            <person name="Hensen N."/>
            <person name="Bonometti L."/>
            <person name="Westerberg I."/>
            <person name="Brannstrom I.O."/>
            <person name="Guillou S."/>
            <person name="Cros-Aarteil S."/>
            <person name="Calhoun S."/>
            <person name="Haridas S."/>
            <person name="Kuo A."/>
            <person name="Mondo S."/>
            <person name="Pangilinan J."/>
            <person name="Riley R."/>
            <person name="LaButti K."/>
            <person name="Andreopoulos B."/>
            <person name="Lipzen A."/>
            <person name="Chen C."/>
            <person name="Yan M."/>
            <person name="Daum C."/>
            <person name="Ng V."/>
            <person name="Clum A."/>
            <person name="Steindorff A."/>
            <person name="Ohm R.A."/>
            <person name="Martin F."/>
            <person name="Silar P."/>
            <person name="Natvig D.O."/>
            <person name="Lalanne C."/>
            <person name="Gautier V."/>
            <person name="Ament-Velasquez S.L."/>
            <person name="Kruys A."/>
            <person name="Hutchinson M.I."/>
            <person name="Powell A.J."/>
            <person name="Barry K."/>
            <person name="Miller A.N."/>
            <person name="Grigoriev I.V."/>
            <person name="Debuchy R."/>
            <person name="Gladieux P."/>
            <person name="Hiltunen Thoren M."/>
            <person name="Johannesson H."/>
        </authorList>
    </citation>
    <scope>NUCLEOTIDE SEQUENCE</scope>
    <source>
        <strain evidence="2">CBS 560.94</strain>
    </source>
</reference>
<sequence>MDKYFIAFILSLILGMLPLELSLLGDFIVFCLRYQVPRRLGRQVQRRLAISDGREQKQKRAGQLCFRKETIKLPRRHRTWQLCQQVNDSCNEDEADPDIYTGGRIYSA</sequence>
<keyword evidence="1" id="KW-0472">Membrane</keyword>
<protein>
    <submittedName>
        <fullName evidence="2">Uncharacterized protein</fullName>
    </submittedName>
</protein>
<evidence type="ECO:0000256" key="1">
    <source>
        <dbReference type="SAM" id="Phobius"/>
    </source>
</evidence>
<dbReference type="RefSeq" id="XP_062679542.1">
    <property type="nucleotide sequence ID" value="XM_062822669.1"/>
</dbReference>
<feature type="transmembrane region" description="Helical" evidence="1">
    <location>
        <begin position="6"/>
        <end position="32"/>
    </location>
</feature>
<dbReference type="EMBL" id="JAUEPP010000006">
    <property type="protein sequence ID" value="KAK3340600.1"/>
    <property type="molecule type" value="Genomic_DNA"/>
</dbReference>
<evidence type="ECO:0000313" key="3">
    <source>
        <dbReference type="Proteomes" id="UP001278500"/>
    </source>
</evidence>
<dbReference type="Proteomes" id="UP001278500">
    <property type="component" value="Unassembled WGS sequence"/>
</dbReference>
<keyword evidence="1" id="KW-1133">Transmembrane helix</keyword>
<comment type="caution">
    <text evidence="2">The sequence shown here is derived from an EMBL/GenBank/DDBJ whole genome shotgun (WGS) entry which is preliminary data.</text>
</comment>
<keyword evidence="3" id="KW-1185">Reference proteome</keyword>
<gene>
    <name evidence="2" type="ORF">B0H65DRAFT_264523</name>
</gene>
<proteinExistence type="predicted"/>
<dbReference type="AlphaFoldDB" id="A0AAE0JAR5"/>